<feature type="transmembrane region" description="Helical" evidence="2">
    <location>
        <begin position="295"/>
        <end position="316"/>
    </location>
</feature>
<feature type="transmembrane region" description="Helical" evidence="2">
    <location>
        <begin position="203"/>
        <end position="224"/>
    </location>
</feature>
<dbReference type="AlphaFoldDB" id="A0A6G9Y6U0"/>
<evidence type="ECO:0000256" key="3">
    <source>
        <dbReference type="SAM" id="SignalP"/>
    </source>
</evidence>
<proteinExistence type="predicted"/>
<dbReference type="Proteomes" id="UP000503540">
    <property type="component" value="Chromosome"/>
</dbReference>
<keyword evidence="2" id="KW-0472">Membrane</keyword>
<keyword evidence="2" id="KW-1133">Transmembrane helix</keyword>
<evidence type="ECO:0000313" key="4">
    <source>
        <dbReference type="EMBL" id="QIS08797.1"/>
    </source>
</evidence>
<feature type="region of interest" description="Disordered" evidence="1">
    <location>
        <begin position="353"/>
        <end position="480"/>
    </location>
</feature>
<organism evidence="4 5">
    <name type="scientific">Nocardia arthritidis</name>
    <dbReference type="NCBI Taxonomy" id="228602"/>
    <lineage>
        <taxon>Bacteria</taxon>
        <taxon>Bacillati</taxon>
        <taxon>Actinomycetota</taxon>
        <taxon>Actinomycetes</taxon>
        <taxon>Mycobacteriales</taxon>
        <taxon>Nocardiaceae</taxon>
        <taxon>Nocardia</taxon>
    </lineage>
</organism>
<sequence length="480" mass="46794">MSPRTTLRATVIIVLTLAGAATMVGSAPAQAQPNLCDLPVVGTVCTVGQFAVDPEGAATSMAASGFKGIVDSMLGGFGRMLEWSLAWWIKLPSTDLTQMSALATVREYTTGLQVLLMTGTVMLTAGRLAMAHRGALAGEVQESFTTFARAVFASWMFAAVITMATRSGDAFSEWVISDVTHDDATGTLSRMADFSHLVGKESIGLAGMFILGLIGFVGALLQLVLLVIRQALLIVVVAVIPIAAAAAGSGPGSQAYKRLVSWSIAFALFKPVGAIVYVVAFEAAGSPSADGQERLLGLILLALVALVLPALMRMVAPVVSTMGSGGGGVAAAAMLGGGVGMAAGAAAKAGANASGDAQSAGDDGGSPGSGGTGPSSGGRAMTPGSSGADGGSPPPGTGGGAAGARTSQAAQGANSAGAGAGGASAASGAGAAAAGPAALAVGAAQAAHTTAQHVGERVGSEADAGTENGSGAMGQHEVRR</sequence>
<accession>A0A6G9Y6U0</accession>
<feature type="signal peptide" evidence="3">
    <location>
        <begin position="1"/>
        <end position="31"/>
    </location>
</feature>
<feature type="compositionally biased region" description="Gly residues" evidence="1">
    <location>
        <begin position="362"/>
        <end position="376"/>
    </location>
</feature>
<feature type="transmembrane region" description="Helical" evidence="2">
    <location>
        <begin position="328"/>
        <end position="347"/>
    </location>
</feature>
<keyword evidence="5" id="KW-1185">Reference proteome</keyword>
<keyword evidence="2" id="KW-0812">Transmembrane</keyword>
<evidence type="ECO:0008006" key="6">
    <source>
        <dbReference type="Google" id="ProtNLM"/>
    </source>
</evidence>
<evidence type="ECO:0000313" key="5">
    <source>
        <dbReference type="Proteomes" id="UP000503540"/>
    </source>
</evidence>
<evidence type="ECO:0000256" key="1">
    <source>
        <dbReference type="SAM" id="MobiDB-lite"/>
    </source>
</evidence>
<keyword evidence="3" id="KW-0732">Signal</keyword>
<gene>
    <name evidence="4" type="ORF">F5544_04415</name>
</gene>
<evidence type="ECO:0000256" key="2">
    <source>
        <dbReference type="SAM" id="Phobius"/>
    </source>
</evidence>
<protein>
    <recommendedName>
        <fullName evidence="6">Type IV secretion system protein</fullName>
    </recommendedName>
</protein>
<dbReference type="KEGG" id="nah:F5544_04415"/>
<dbReference type="EMBL" id="CP046172">
    <property type="protein sequence ID" value="QIS08797.1"/>
    <property type="molecule type" value="Genomic_DNA"/>
</dbReference>
<dbReference type="RefSeq" id="WP_167471988.1">
    <property type="nucleotide sequence ID" value="NZ_CP046172.1"/>
</dbReference>
<feature type="compositionally biased region" description="Low complexity" evidence="1">
    <location>
        <begin position="377"/>
        <end position="386"/>
    </location>
</feature>
<feature type="transmembrane region" description="Helical" evidence="2">
    <location>
        <begin position="262"/>
        <end position="283"/>
    </location>
</feature>
<feature type="compositionally biased region" description="Low complexity" evidence="1">
    <location>
        <begin position="403"/>
        <end position="447"/>
    </location>
</feature>
<feature type="transmembrane region" description="Helical" evidence="2">
    <location>
        <begin position="231"/>
        <end position="250"/>
    </location>
</feature>
<name>A0A6G9Y6U0_9NOCA</name>
<reference evidence="4 5" key="1">
    <citation type="journal article" date="2019" name="ACS Chem. Biol.">
        <title>Identification and Mobilization of a Cryptic Antibiotic Biosynthesis Gene Locus from a Human-Pathogenic Nocardia Isolate.</title>
        <authorList>
            <person name="Herisse M."/>
            <person name="Ishida K."/>
            <person name="Porter J.L."/>
            <person name="Howden B."/>
            <person name="Hertweck C."/>
            <person name="Stinear T.P."/>
            <person name="Pidot S.J."/>
        </authorList>
    </citation>
    <scope>NUCLEOTIDE SEQUENCE [LARGE SCALE GENOMIC DNA]</scope>
    <source>
        <strain evidence="4 5">AUSMDU00012717</strain>
    </source>
</reference>
<feature type="chain" id="PRO_5026089331" description="Type IV secretion system protein" evidence="3">
    <location>
        <begin position="32"/>
        <end position="480"/>
    </location>
</feature>